<protein>
    <submittedName>
        <fullName evidence="9">CoA-disulfide reductase</fullName>
        <ecNumber evidence="9">1.8.1.14</ecNumber>
    </submittedName>
</protein>
<sequence length="441" mass="48490">MRYVIIGGVAAGMSAAMEIFRTDSSAEITVLERGEVYSYGQCGLPYVVDGIIPSIDHVIARSVETFREKYKINAKVNTEVTDVDVEQQLVSGIHTETKEPFQVSYDRLLIATGSDPIVPEWEGVQLDGIHTLKTLPDTENIMKDLTDVKQATIVGGGYVGLEMAESFKTLGKEVRLIQRGEQLANIFDTDMAELIHEEASHQGIEVILGESVEGFAGNKRVDTVITDKQSYQTDMVLLAIGIRPNTGFLKETGIHRNKQGAIHVNAYMDTSVKNIYAAGDCATQYHIVKQLDDHIPLGTTSNKQGRIAGANMAGNPLTFKGIVGTSIVKFFDLTLGRAGLTEKEAKQLNLPYKVQTTKANSHAGYYPGRETLHIKILFHKETNQLLGGQVIGQKGVDKRIDVLATALYNQMTVHQLLDLDLAYAPPYNGVWDPVQQMARKV</sequence>
<dbReference type="InterPro" id="IPR016156">
    <property type="entry name" value="FAD/NAD-linked_Rdtase_dimer_sf"/>
</dbReference>
<keyword evidence="10" id="KW-1185">Reference proteome</keyword>
<dbReference type="SUPFAM" id="SSF51905">
    <property type="entry name" value="FAD/NAD(P)-binding domain"/>
    <property type="match status" value="2"/>
</dbReference>
<keyword evidence="4" id="KW-0274">FAD</keyword>
<evidence type="ECO:0000256" key="3">
    <source>
        <dbReference type="ARBA" id="ARBA00022630"/>
    </source>
</evidence>
<dbReference type="RefSeq" id="WP_153729972.1">
    <property type="nucleotide sequence ID" value="NZ_WJNH01000016.1"/>
</dbReference>
<keyword evidence="5 9" id="KW-0560">Oxidoreductase</keyword>
<evidence type="ECO:0000259" key="7">
    <source>
        <dbReference type="Pfam" id="PF02852"/>
    </source>
</evidence>
<gene>
    <name evidence="9" type="ORF">GH754_17695</name>
</gene>
<keyword evidence="6" id="KW-0676">Redox-active center</keyword>
<dbReference type="Pfam" id="PF02852">
    <property type="entry name" value="Pyr_redox_dim"/>
    <property type="match status" value="1"/>
</dbReference>
<dbReference type="EMBL" id="WJNH01000016">
    <property type="protein sequence ID" value="MRG88092.1"/>
    <property type="molecule type" value="Genomic_DNA"/>
</dbReference>
<evidence type="ECO:0000259" key="8">
    <source>
        <dbReference type="Pfam" id="PF07992"/>
    </source>
</evidence>
<evidence type="ECO:0000313" key="10">
    <source>
        <dbReference type="Proteomes" id="UP000480185"/>
    </source>
</evidence>
<reference evidence="9 10" key="1">
    <citation type="submission" date="2019-11" db="EMBL/GenBank/DDBJ databases">
        <authorList>
            <person name="Li J."/>
        </authorList>
    </citation>
    <scope>NUCLEOTIDE SEQUENCE [LARGE SCALE GENOMIC DNA]</scope>
    <source>
        <strain evidence="9 10">J4</strain>
    </source>
</reference>
<dbReference type="InterPro" id="IPR023753">
    <property type="entry name" value="FAD/NAD-binding_dom"/>
</dbReference>
<dbReference type="AlphaFoldDB" id="A0A6G1XAX6"/>
<evidence type="ECO:0000256" key="4">
    <source>
        <dbReference type="ARBA" id="ARBA00022827"/>
    </source>
</evidence>
<accession>A0A6G1XAX6</accession>
<comment type="caution">
    <text evidence="9">The sequence shown here is derived from an EMBL/GenBank/DDBJ whole genome shotgun (WGS) entry which is preliminary data.</text>
</comment>
<comment type="cofactor">
    <cofactor evidence="1">
        <name>FAD</name>
        <dbReference type="ChEBI" id="CHEBI:57692"/>
    </cofactor>
</comment>
<evidence type="ECO:0000256" key="5">
    <source>
        <dbReference type="ARBA" id="ARBA00023002"/>
    </source>
</evidence>
<dbReference type="PANTHER" id="PTHR43429">
    <property type="entry name" value="PYRIDINE NUCLEOTIDE-DISULFIDE OXIDOREDUCTASE DOMAIN-CONTAINING"/>
    <property type="match status" value="1"/>
</dbReference>
<dbReference type="Proteomes" id="UP000480185">
    <property type="component" value="Unassembled WGS sequence"/>
</dbReference>
<dbReference type="Pfam" id="PF07992">
    <property type="entry name" value="Pyr_redox_2"/>
    <property type="match status" value="1"/>
</dbReference>
<keyword evidence="3" id="KW-0285">Flavoprotein</keyword>
<dbReference type="NCBIfam" id="NF007123">
    <property type="entry name" value="PRK09564.1"/>
    <property type="match status" value="1"/>
</dbReference>
<feature type="domain" description="Pyridine nucleotide-disulphide oxidoreductase dimerisation" evidence="7">
    <location>
        <begin position="327"/>
        <end position="428"/>
    </location>
</feature>
<evidence type="ECO:0000256" key="6">
    <source>
        <dbReference type="ARBA" id="ARBA00023284"/>
    </source>
</evidence>
<dbReference type="EC" id="1.8.1.14" evidence="9"/>
<evidence type="ECO:0000256" key="1">
    <source>
        <dbReference type="ARBA" id="ARBA00001974"/>
    </source>
</evidence>
<dbReference type="OrthoDB" id="9792592at2"/>
<dbReference type="PRINTS" id="PR00411">
    <property type="entry name" value="PNDRDTASEI"/>
</dbReference>
<dbReference type="PRINTS" id="PR00368">
    <property type="entry name" value="FADPNR"/>
</dbReference>
<evidence type="ECO:0000256" key="2">
    <source>
        <dbReference type="ARBA" id="ARBA00009130"/>
    </source>
</evidence>
<dbReference type="PANTHER" id="PTHR43429:SF1">
    <property type="entry name" value="NAD(P)H SULFUR OXIDOREDUCTASE (COA-DEPENDENT)"/>
    <property type="match status" value="1"/>
</dbReference>
<comment type="similarity">
    <text evidence="2">Belongs to the class-III pyridine nucleotide-disulfide oxidoreductase family.</text>
</comment>
<feature type="domain" description="FAD/NAD(P)-binding" evidence="8">
    <location>
        <begin position="2"/>
        <end position="288"/>
    </location>
</feature>
<name>A0A6G1XAX6_9BACI</name>
<dbReference type="InterPro" id="IPR004099">
    <property type="entry name" value="Pyr_nucl-diS_OxRdtase_dimer"/>
</dbReference>
<dbReference type="InterPro" id="IPR050260">
    <property type="entry name" value="FAD-bd_OxRdtase"/>
</dbReference>
<dbReference type="GO" id="GO:0050451">
    <property type="term" value="F:CoA-disulfide reductase (NADPH) activity"/>
    <property type="evidence" value="ECO:0007669"/>
    <property type="project" value="UniProtKB-EC"/>
</dbReference>
<proteinExistence type="inferred from homology"/>
<dbReference type="Gene3D" id="3.50.50.60">
    <property type="entry name" value="FAD/NAD(P)-binding domain"/>
    <property type="match status" value="2"/>
</dbReference>
<dbReference type="SUPFAM" id="SSF55424">
    <property type="entry name" value="FAD/NAD-linked reductases, dimerisation (C-terminal) domain"/>
    <property type="match status" value="1"/>
</dbReference>
<evidence type="ECO:0000313" key="9">
    <source>
        <dbReference type="EMBL" id="MRG88092.1"/>
    </source>
</evidence>
<organism evidence="9 10">
    <name type="scientific">Salinibacillus xinjiangensis</name>
    <dbReference type="NCBI Taxonomy" id="1229268"/>
    <lineage>
        <taxon>Bacteria</taxon>
        <taxon>Bacillati</taxon>
        <taxon>Bacillota</taxon>
        <taxon>Bacilli</taxon>
        <taxon>Bacillales</taxon>
        <taxon>Bacillaceae</taxon>
        <taxon>Salinibacillus</taxon>
    </lineage>
</organism>
<dbReference type="InterPro" id="IPR036188">
    <property type="entry name" value="FAD/NAD-bd_sf"/>
</dbReference>